<keyword evidence="15" id="KW-0472">Membrane</keyword>
<evidence type="ECO:0000256" key="4">
    <source>
        <dbReference type="ARBA" id="ARBA00022670"/>
    </source>
</evidence>
<dbReference type="InterPro" id="IPR050396">
    <property type="entry name" value="Glycosyltr_51/Transpeptidase"/>
</dbReference>
<evidence type="ECO:0000313" key="18">
    <source>
        <dbReference type="EMBL" id="MBS2962752.1"/>
    </source>
</evidence>
<dbReference type="PANTHER" id="PTHR32282:SF33">
    <property type="entry name" value="PEPTIDOGLYCAN GLYCOSYLTRANSFERASE"/>
    <property type="match status" value="1"/>
</dbReference>
<keyword evidence="11" id="KW-0961">Cell wall biogenesis/degradation</keyword>
<keyword evidence="9" id="KW-0573">Peptidoglycan synthesis</keyword>
<feature type="compositionally biased region" description="Gly residues" evidence="14">
    <location>
        <begin position="720"/>
        <end position="733"/>
    </location>
</feature>
<keyword evidence="8" id="KW-0133">Cell shape</keyword>
<keyword evidence="10" id="KW-0511">Multifunctional enzyme</keyword>
<keyword evidence="3" id="KW-0121">Carboxypeptidase</keyword>
<dbReference type="Gene3D" id="1.10.3810.10">
    <property type="entry name" value="Biosynthetic peptidoglycan transglycosylase-like"/>
    <property type="match status" value="1"/>
</dbReference>
<evidence type="ECO:0000259" key="16">
    <source>
        <dbReference type="Pfam" id="PF00905"/>
    </source>
</evidence>
<dbReference type="Pfam" id="PF00905">
    <property type="entry name" value="Transpeptidase"/>
    <property type="match status" value="1"/>
</dbReference>
<reference evidence="18" key="1">
    <citation type="submission" date="2021-04" db="EMBL/GenBank/DDBJ databases">
        <title>Genome based classification of Actinospica acidithermotolerans sp. nov., an actinobacterium isolated from an Indonesian hot spring.</title>
        <authorList>
            <person name="Kusuma A.B."/>
            <person name="Putra K.E."/>
            <person name="Nafisah S."/>
            <person name="Loh J."/>
            <person name="Nouioui I."/>
            <person name="Goodfellow M."/>
        </authorList>
    </citation>
    <scope>NUCLEOTIDE SEQUENCE</scope>
    <source>
        <strain evidence="18">DSM 45618</strain>
    </source>
</reference>
<dbReference type="InterPro" id="IPR036950">
    <property type="entry name" value="PBP_transglycosylase"/>
</dbReference>
<evidence type="ECO:0000256" key="15">
    <source>
        <dbReference type="SAM" id="Phobius"/>
    </source>
</evidence>
<sequence>MVTGRTGYSGASGVGRLISHLGTFVMVSALAGVLLAGLTLPFVGSFGLTAKAASDHFEDLPDDFETPVLPQRTRILADDGSVIAYTWGDFGNRVVVPMAQISPNMPHALVSIEDVRYYQHGGIDLKGTLRALVNDSAGGNTQGGSSITQQYVKNVLLLEAGTDKTRQQAATADTFSRKITELKYAIAVEKTLSKDQILERYLNLVYFGNGAYGVEAAAERYFSTTSAKLTVPQAALLAAIVNSPTEFDPFAHPADALKRRNIVLQDMANPTLNYITAAQAAQYEKMPLSLSPTSLRDGCITAKGSAAYFCNYVYNTFIRDSAYGKTMADREALWLRGGLTIQTTMSVKDEQSADAAIAKRVYATDFQKHDIASALVMVDPGSGQIKAMAQSIPMGNGSGQTFINLSADRNHNGTNGFQAGSSFKIFVGIAALEQGIDPNQPIDAPGTIDDAGTQFAACAGSQTQVVWPPDVPAKGKYTPSNDDMADHKTAMPNAFAQSINTYFLRMEEQTGLCKPAQVAESMGVTQDNDTGKGQSLMQIPSFTLGTNPITPIEMASAYATLAAQGTYCVPYVITQVTDVSGKNYGGQNKSCRQVLDPNIANEITSMLQGVVQNGTAAGAVPLSDSRPIAGKTGTTDSSIATWFDGYTPQLAAATWTGFINWDSKTKLENIKIGPTYYPGQVFGSSISAPTFNDAMTGALAGTQVVPFTAPTGFNANPNPGGAGGGGNGNGPGGGGGGFLGGIFGGGGGGGKGH</sequence>
<organism evidence="18 19">
    <name type="scientific">Actinocrinis puniceicyclus</name>
    <dbReference type="NCBI Taxonomy" id="977794"/>
    <lineage>
        <taxon>Bacteria</taxon>
        <taxon>Bacillati</taxon>
        <taxon>Actinomycetota</taxon>
        <taxon>Actinomycetes</taxon>
        <taxon>Catenulisporales</taxon>
        <taxon>Actinospicaceae</taxon>
        <taxon>Actinocrinis</taxon>
    </lineage>
</organism>
<feature type="domain" description="Glycosyl transferase family 51" evidence="17">
    <location>
        <begin position="90"/>
        <end position="267"/>
    </location>
</feature>
<gene>
    <name evidence="18" type="ORF">KGA66_06840</name>
</gene>
<comment type="similarity">
    <text evidence="1">In the C-terminal section; belongs to the transpeptidase family.</text>
</comment>
<dbReference type="InterPro" id="IPR023346">
    <property type="entry name" value="Lysozyme-like_dom_sf"/>
</dbReference>
<evidence type="ECO:0000259" key="17">
    <source>
        <dbReference type="Pfam" id="PF00912"/>
    </source>
</evidence>
<dbReference type="InterPro" id="IPR001460">
    <property type="entry name" value="PCN-bd_Tpept"/>
</dbReference>
<dbReference type="Pfam" id="PF00912">
    <property type="entry name" value="Transgly"/>
    <property type="match status" value="1"/>
</dbReference>
<protein>
    <submittedName>
        <fullName evidence="18">Transglycosylase domain-containing protein</fullName>
    </submittedName>
</protein>
<evidence type="ECO:0000256" key="6">
    <source>
        <dbReference type="ARBA" id="ARBA00022679"/>
    </source>
</evidence>
<dbReference type="GO" id="GO:0008658">
    <property type="term" value="F:penicillin binding"/>
    <property type="evidence" value="ECO:0007669"/>
    <property type="project" value="InterPro"/>
</dbReference>
<dbReference type="SUPFAM" id="SSF56601">
    <property type="entry name" value="beta-lactamase/transpeptidase-like"/>
    <property type="match status" value="1"/>
</dbReference>
<dbReference type="InterPro" id="IPR001264">
    <property type="entry name" value="Glyco_trans_51"/>
</dbReference>
<evidence type="ECO:0000256" key="3">
    <source>
        <dbReference type="ARBA" id="ARBA00022645"/>
    </source>
</evidence>
<feature type="domain" description="Penicillin-binding protein transpeptidase" evidence="16">
    <location>
        <begin position="375"/>
        <end position="695"/>
    </location>
</feature>
<evidence type="ECO:0000256" key="14">
    <source>
        <dbReference type="SAM" id="MobiDB-lite"/>
    </source>
</evidence>
<keyword evidence="4" id="KW-0645">Protease</keyword>
<evidence type="ECO:0000256" key="12">
    <source>
        <dbReference type="ARBA" id="ARBA00034000"/>
    </source>
</evidence>
<dbReference type="AlphaFoldDB" id="A0A8J8BAA4"/>
<evidence type="ECO:0000256" key="8">
    <source>
        <dbReference type="ARBA" id="ARBA00022960"/>
    </source>
</evidence>
<dbReference type="EMBL" id="JAGSXH010000015">
    <property type="protein sequence ID" value="MBS2962752.1"/>
    <property type="molecule type" value="Genomic_DNA"/>
</dbReference>
<dbReference type="GO" id="GO:0030288">
    <property type="term" value="C:outer membrane-bounded periplasmic space"/>
    <property type="evidence" value="ECO:0007669"/>
    <property type="project" value="TreeGrafter"/>
</dbReference>
<keyword evidence="7" id="KW-0378">Hydrolase</keyword>
<keyword evidence="5" id="KW-0328">Glycosyltransferase</keyword>
<evidence type="ECO:0000256" key="10">
    <source>
        <dbReference type="ARBA" id="ARBA00023268"/>
    </source>
</evidence>
<comment type="caution">
    <text evidence="18">The sequence shown here is derived from an EMBL/GenBank/DDBJ whole genome shotgun (WGS) entry which is preliminary data.</text>
</comment>
<dbReference type="GO" id="GO:0006508">
    <property type="term" value="P:proteolysis"/>
    <property type="evidence" value="ECO:0007669"/>
    <property type="project" value="UniProtKB-KW"/>
</dbReference>
<proteinExistence type="inferred from homology"/>
<keyword evidence="19" id="KW-1185">Reference proteome</keyword>
<dbReference type="Gene3D" id="3.40.710.10">
    <property type="entry name" value="DD-peptidase/beta-lactamase superfamily"/>
    <property type="match status" value="1"/>
</dbReference>
<evidence type="ECO:0000256" key="2">
    <source>
        <dbReference type="ARBA" id="ARBA00007739"/>
    </source>
</evidence>
<comment type="similarity">
    <text evidence="2">In the N-terminal section; belongs to the glycosyltransferase 51 family.</text>
</comment>
<dbReference type="InterPro" id="IPR012338">
    <property type="entry name" value="Beta-lactam/transpept-like"/>
</dbReference>
<comment type="catalytic activity">
    <reaction evidence="13">
        <text>[GlcNAc-(1-&gt;4)-Mur2Ac(oyl-L-Ala-gamma-D-Glu-L-Lys-D-Ala-D-Ala)](n)-di-trans,octa-cis-undecaprenyl diphosphate + beta-D-GlcNAc-(1-&gt;4)-Mur2Ac(oyl-L-Ala-gamma-D-Glu-L-Lys-D-Ala-D-Ala)-di-trans,octa-cis-undecaprenyl diphosphate = [GlcNAc-(1-&gt;4)-Mur2Ac(oyl-L-Ala-gamma-D-Glu-L-Lys-D-Ala-D-Ala)](n+1)-di-trans,octa-cis-undecaprenyl diphosphate + di-trans,octa-cis-undecaprenyl diphosphate + H(+)</text>
        <dbReference type="Rhea" id="RHEA:23708"/>
        <dbReference type="Rhea" id="RHEA-COMP:9602"/>
        <dbReference type="Rhea" id="RHEA-COMP:9603"/>
        <dbReference type="ChEBI" id="CHEBI:15378"/>
        <dbReference type="ChEBI" id="CHEBI:58405"/>
        <dbReference type="ChEBI" id="CHEBI:60033"/>
        <dbReference type="ChEBI" id="CHEBI:78435"/>
        <dbReference type="EC" id="2.4.99.28"/>
    </reaction>
</comment>
<name>A0A8J8BAA4_9ACTN</name>
<dbReference type="SUPFAM" id="SSF53955">
    <property type="entry name" value="Lysozyme-like"/>
    <property type="match status" value="1"/>
</dbReference>
<dbReference type="FunFam" id="1.10.3810.10:FF:000001">
    <property type="entry name" value="Penicillin-binding protein 1A"/>
    <property type="match status" value="1"/>
</dbReference>
<evidence type="ECO:0000256" key="13">
    <source>
        <dbReference type="ARBA" id="ARBA00049902"/>
    </source>
</evidence>
<comment type="catalytic activity">
    <reaction evidence="12">
        <text>Preferential cleavage: (Ac)2-L-Lys-D-Ala-|-D-Ala. Also transpeptidation of peptidyl-alanyl moieties that are N-acyl substituents of D-alanine.</text>
        <dbReference type="EC" id="3.4.16.4"/>
    </reaction>
</comment>
<dbReference type="PANTHER" id="PTHR32282">
    <property type="entry name" value="BINDING PROTEIN TRANSPEPTIDASE, PUTATIVE-RELATED"/>
    <property type="match status" value="1"/>
</dbReference>
<keyword evidence="6" id="KW-0808">Transferase</keyword>
<feature type="region of interest" description="Disordered" evidence="14">
    <location>
        <begin position="713"/>
        <end position="733"/>
    </location>
</feature>
<accession>A0A8J8BAA4</accession>
<feature type="transmembrane region" description="Helical" evidence="15">
    <location>
        <begin position="21"/>
        <end position="43"/>
    </location>
</feature>
<evidence type="ECO:0000256" key="11">
    <source>
        <dbReference type="ARBA" id="ARBA00023316"/>
    </source>
</evidence>
<dbReference type="GO" id="GO:0071555">
    <property type="term" value="P:cell wall organization"/>
    <property type="evidence" value="ECO:0007669"/>
    <property type="project" value="UniProtKB-KW"/>
</dbReference>
<evidence type="ECO:0000256" key="5">
    <source>
        <dbReference type="ARBA" id="ARBA00022676"/>
    </source>
</evidence>
<dbReference type="GO" id="GO:0008955">
    <property type="term" value="F:peptidoglycan glycosyltransferase activity"/>
    <property type="evidence" value="ECO:0007669"/>
    <property type="project" value="UniProtKB-EC"/>
</dbReference>
<keyword evidence="15" id="KW-0812">Transmembrane</keyword>
<keyword evidence="15" id="KW-1133">Transmembrane helix</keyword>
<dbReference type="GO" id="GO:0009252">
    <property type="term" value="P:peptidoglycan biosynthetic process"/>
    <property type="evidence" value="ECO:0007669"/>
    <property type="project" value="UniProtKB-KW"/>
</dbReference>
<dbReference type="RefSeq" id="WP_211465762.1">
    <property type="nucleotide sequence ID" value="NZ_JAGSXH010000015.1"/>
</dbReference>
<evidence type="ECO:0000256" key="9">
    <source>
        <dbReference type="ARBA" id="ARBA00022984"/>
    </source>
</evidence>
<evidence type="ECO:0000313" key="19">
    <source>
        <dbReference type="Proteomes" id="UP000677913"/>
    </source>
</evidence>
<evidence type="ECO:0000256" key="1">
    <source>
        <dbReference type="ARBA" id="ARBA00007090"/>
    </source>
</evidence>
<dbReference type="GO" id="GO:0009002">
    <property type="term" value="F:serine-type D-Ala-D-Ala carboxypeptidase activity"/>
    <property type="evidence" value="ECO:0007669"/>
    <property type="project" value="UniProtKB-EC"/>
</dbReference>
<dbReference type="GO" id="GO:0008360">
    <property type="term" value="P:regulation of cell shape"/>
    <property type="evidence" value="ECO:0007669"/>
    <property type="project" value="UniProtKB-KW"/>
</dbReference>
<evidence type="ECO:0000256" key="7">
    <source>
        <dbReference type="ARBA" id="ARBA00022801"/>
    </source>
</evidence>
<dbReference type="Proteomes" id="UP000677913">
    <property type="component" value="Unassembled WGS sequence"/>
</dbReference>